<name>A0A7W3R7A0_9ACTN</name>
<keyword evidence="2" id="KW-1185">Reference proteome</keyword>
<dbReference type="RefSeq" id="WP_182704909.1">
    <property type="nucleotide sequence ID" value="NZ_JACJII010000001.1"/>
</dbReference>
<accession>A0A7W3R7A0</accession>
<evidence type="ECO:0000313" key="2">
    <source>
        <dbReference type="Proteomes" id="UP000539313"/>
    </source>
</evidence>
<proteinExistence type="predicted"/>
<reference evidence="1 2" key="1">
    <citation type="submission" date="2020-08" db="EMBL/GenBank/DDBJ databases">
        <title>Sequencing the genomes of 1000 actinobacteria strains.</title>
        <authorList>
            <person name="Klenk H.-P."/>
        </authorList>
    </citation>
    <scope>NUCLEOTIDE SEQUENCE [LARGE SCALE GENOMIC DNA]</scope>
    <source>
        <strain evidence="1 2">DSM 45823</strain>
    </source>
</reference>
<evidence type="ECO:0000313" key="1">
    <source>
        <dbReference type="EMBL" id="MBA9003028.1"/>
    </source>
</evidence>
<dbReference type="InterPro" id="IPR029787">
    <property type="entry name" value="Nucleotide_cyclase"/>
</dbReference>
<protein>
    <submittedName>
        <fullName evidence="1">Uncharacterized protein</fullName>
    </submittedName>
</protein>
<organism evidence="1 2">
    <name type="scientific">Thermomonospora cellulosilytica</name>
    <dbReference type="NCBI Taxonomy" id="1411118"/>
    <lineage>
        <taxon>Bacteria</taxon>
        <taxon>Bacillati</taxon>
        <taxon>Actinomycetota</taxon>
        <taxon>Actinomycetes</taxon>
        <taxon>Streptosporangiales</taxon>
        <taxon>Thermomonosporaceae</taxon>
        <taxon>Thermomonospora</taxon>
    </lineage>
</organism>
<dbReference type="AlphaFoldDB" id="A0A7W3R7A0"/>
<dbReference type="EMBL" id="JACJII010000001">
    <property type="protein sequence ID" value="MBA9003028.1"/>
    <property type="molecule type" value="Genomic_DNA"/>
</dbReference>
<comment type="caution">
    <text evidence="1">The sequence shown here is derived from an EMBL/GenBank/DDBJ whole genome shotgun (WGS) entry which is preliminary data.</text>
</comment>
<dbReference type="Proteomes" id="UP000539313">
    <property type="component" value="Unassembled WGS sequence"/>
</dbReference>
<gene>
    <name evidence="1" type="ORF">HNR21_001910</name>
</gene>
<sequence>MEDYKALLAVDAEGFSTHSDAALPDLHLDIQETIGHTCMASGLAEAWASATFKESTGDGVLVILPLTALPRLVAPFASCLQNALAALAPRLRAKGVRLRVRVAVHVGPVDDRRTQAPGISKATIDVSRLLDSDSLRAALSNSDPDVTFVALLLSSEAFEYCVEGGRTSLRPSQFTRVEATAKQFHRPAYLHVPTPSVRPDQIAAEPATRLIRQARTVNRVRQGNLNTGVIHGDQIFRGRDV</sequence>
<dbReference type="SUPFAM" id="SSF55073">
    <property type="entry name" value="Nucleotide cyclase"/>
    <property type="match status" value="1"/>
</dbReference>